<dbReference type="OrthoDB" id="7007936at2"/>
<dbReference type="InterPro" id="IPR003737">
    <property type="entry name" value="GlcNAc_PI_deacetylase-related"/>
</dbReference>
<dbReference type="Gene3D" id="3.40.50.10320">
    <property type="entry name" value="LmbE-like"/>
    <property type="match status" value="1"/>
</dbReference>
<dbReference type="EMBL" id="CP027657">
    <property type="protein sequence ID" value="AVO52508.1"/>
    <property type="molecule type" value="Genomic_DNA"/>
</dbReference>
<evidence type="ECO:0000313" key="1">
    <source>
        <dbReference type="EMBL" id="AVO52508.1"/>
    </source>
</evidence>
<gene>
    <name evidence="1" type="ORF">C7A17_06940</name>
</gene>
<name>A0A2R3QLB8_ECTME</name>
<reference evidence="1 2" key="1">
    <citation type="submission" date="2018-03" db="EMBL/GenBank/DDBJ databases">
        <title>Complete genome sequence and methylome analysis of Pseudomonas mendocina NEB 698.</title>
        <authorList>
            <person name="Morgan R.D."/>
        </authorList>
    </citation>
    <scope>NUCLEOTIDE SEQUENCE [LARGE SCALE GENOMIC DNA]</scope>
    <source>
        <strain evidence="1 2">NEB698</strain>
    </source>
</reference>
<dbReference type="InterPro" id="IPR024078">
    <property type="entry name" value="LmbE-like_dom_sf"/>
</dbReference>
<organism evidence="1 2">
    <name type="scientific">Ectopseudomonas mendocina</name>
    <name type="common">Pseudomonas mendocina</name>
    <dbReference type="NCBI Taxonomy" id="300"/>
    <lineage>
        <taxon>Bacteria</taxon>
        <taxon>Pseudomonadati</taxon>
        <taxon>Pseudomonadota</taxon>
        <taxon>Gammaproteobacteria</taxon>
        <taxon>Pseudomonadales</taxon>
        <taxon>Pseudomonadaceae</taxon>
        <taxon>Ectopseudomonas</taxon>
    </lineage>
</organism>
<proteinExistence type="predicted"/>
<evidence type="ECO:0000313" key="2">
    <source>
        <dbReference type="Proteomes" id="UP000238327"/>
    </source>
</evidence>
<dbReference type="SUPFAM" id="SSF102588">
    <property type="entry name" value="LmbE-like"/>
    <property type="match status" value="1"/>
</dbReference>
<dbReference type="STRING" id="1001585.MDS_0669"/>
<protein>
    <submittedName>
        <fullName evidence="1">PIG-L family deacetylase</fullName>
    </submittedName>
</protein>
<accession>A0A2R3QLB8</accession>
<sequence>MNGRKQQLLKRHRRHKRIALLLGLLALLMSGLFVAWWLPPVLLVLGWVAHEAWFADHLFYSPRDNYCYDFPEDCLSVPGRIEQGVLQIEADLDGYDTLILELQLKATWLGRWFDPYVQLGNDRQDFERGVSGRRYLNLSGLQADGLSVVPRFCRIEGELRLHAMRNPDFAAQRMLIIAPHADDAELAAFGQYSRSPGAAIVTLTQGEIEAENYQHLGLDKAAAARLKGRLRAWDSLAAPLWGGVTQQRCVQLGYYCLQLPAMAEQPQTPFGSRESGECDVRSVRRHNPFTLPSDVDGQPTWDNLVADLVAVIEHYRPEVLLTPHPELDPHHDHVASTRALLEACERAQWQPDTLLLYANHLHDNDRWPMGPAGNGIALPPAITALPADRLWSPTLDAERQLDKAMALGLQHDLQGPLPLKKRLRRLIQRILAGRRWPSTGQDEFFRKAVRRHELFWVRRR</sequence>
<dbReference type="RefSeq" id="WP_106737333.1">
    <property type="nucleotide sequence ID" value="NZ_CP027657.1"/>
</dbReference>
<dbReference type="AlphaFoldDB" id="A0A2R3QLB8"/>
<dbReference type="Proteomes" id="UP000238327">
    <property type="component" value="Chromosome"/>
</dbReference>
<dbReference type="Pfam" id="PF02585">
    <property type="entry name" value="PIG-L"/>
    <property type="match status" value="1"/>
</dbReference>